<dbReference type="Proteomes" id="UP000814176">
    <property type="component" value="Unassembled WGS sequence"/>
</dbReference>
<reference evidence="2 3" key="1">
    <citation type="journal article" date="2021" name="Environ. Microbiol.">
        <title>Gene family expansions and transcriptome signatures uncover fungal adaptations to wood decay.</title>
        <authorList>
            <person name="Hage H."/>
            <person name="Miyauchi S."/>
            <person name="Viragh M."/>
            <person name="Drula E."/>
            <person name="Min B."/>
            <person name="Chaduli D."/>
            <person name="Navarro D."/>
            <person name="Favel A."/>
            <person name="Norest M."/>
            <person name="Lesage-Meessen L."/>
            <person name="Balint B."/>
            <person name="Merenyi Z."/>
            <person name="de Eugenio L."/>
            <person name="Morin E."/>
            <person name="Martinez A.T."/>
            <person name="Baldrian P."/>
            <person name="Stursova M."/>
            <person name="Martinez M.J."/>
            <person name="Novotny C."/>
            <person name="Magnuson J.K."/>
            <person name="Spatafora J.W."/>
            <person name="Maurice S."/>
            <person name="Pangilinan J."/>
            <person name="Andreopoulos W."/>
            <person name="LaButti K."/>
            <person name="Hundley H."/>
            <person name="Na H."/>
            <person name="Kuo A."/>
            <person name="Barry K."/>
            <person name="Lipzen A."/>
            <person name="Henrissat B."/>
            <person name="Riley R."/>
            <person name="Ahrendt S."/>
            <person name="Nagy L.G."/>
            <person name="Grigoriev I.V."/>
            <person name="Martin F."/>
            <person name="Rosso M.N."/>
        </authorList>
    </citation>
    <scope>NUCLEOTIDE SEQUENCE [LARGE SCALE GENOMIC DNA]</scope>
    <source>
        <strain evidence="2 3">CIRM-BRFM 1785</strain>
    </source>
</reference>
<dbReference type="RefSeq" id="XP_047780674.1">
    <property type="nucleotide sequence ID" value="XM_047921545.1"/>
</dbReference>
<dbReference type="GeneID" id="72002277"/>
<feature type="compositionally biased region" description="Low complexity" evidence="1">
    <location>
        <begin position="312"/>
        <end position="327"/>
    </location>
</feature>
<feature type="region of interest" description="Disordered" evidence="1">
    <location>
        <begin position="958"/>
        <end position="1048"/>
    </location>
</feature>
<evidence type="ECO:0000256" key="1">
    <source>
        <dbReference type="SAM" id="MobiDB-lite"/>
    </source>
</evidence>
<feature type="region of interest" description="Disordered" evidence="1">
    <location>
        <begin position="301"/>
        <end position="366"/>
    </location>
</feature>
<comment type="caution">
    <text evidence="2">The sequence shown here is derived from an EMBL/GenBank/DDBJ whole genome shotgun (WGS) entry which is preliminary data.</text>
</comment>
<protein>
    <submittedName>
        <fullName evidence="2">Uncharacterized protein</fullName>
    </submittedName>
</protein>
<feature type="compositionally biased region" description="Low complexity" evidence="1">
    <location>
        <begin position="469"/>
        <end position="498"/>
    </location>
</feature>
<gene>
    <name evidence="2" type="ORF">C8Q71DRAFT_722852</name>
</gene>
<dbReference type="EMBL" id="JADCUA010000007">
    <property type="protein sequence ID" value="KAH9838759.1"/>
    <property type="molecule type" value="Genomic_DNA"/>
</dbReference>
<evidence type="ECO:0000313" key="3">
    <source>
        <dbReference type="Proteomes" id="UP000814176"/>
    </source>
</evidence>
<feature type="compositionally biased region" description="Polar residues" evidence="1">
    <location>
        <begin position="632"/>
        <end position="644"/>
    </location>
</feature>
<organism evidence="2 3">
    <name type="scientific">Rhodofomes roseus</name>
    <dbReference type="NCBI Taxonomy" id="34475"/>
    <lineage>
        <taxon>Eukaryota</taxon>
        <taxon>Fungi</taxon>
        <taxon>Dikarya</taxon>
        <taxon>Basidiomycota</taxon>
        <taxon>Agaricomycotina</taxon>
        <taxon>Agaricomycetes</taxon>
        <taxon>Polyporales</taxon>
        <taxon>Rhodofomes</taxon>
    </lineage>
</organism>
<feature type="region of interest" description="Disordered" evidence="1">
    <location>
        <begin position="619"/>
        <end position="645"/>
    </location>
</feature>
<keyword evidence="3" id="KW-1185">Reference proteome</keyword>
<feature type="compositionally biased region" description="Basic and acidic residues" evidence="1">
    <location>
        <begin position="972"/>
        <end position="981"/>
    </location>
</feature>
<evidence type="ECO:0000313" key="2">
    <source>
        <dbReference type="EMBL" id="KAH9838759.1"/>
    </source>
</evidence>
<proteinExistence type="predicted"/>
<feature type="region of interest" description="Disordered" evidence="1">
    <location>
        <begin position="403"/>
        <end position="504"/>
    </location>
</feature>
<accession>A0ABQ8KKS9</accession>
<name>A0ABQ8KKS9_9APHY</name>
<sequence>MYSTLPFAKCRITPTGLQSVKDGLDHDGLGQSYPTRLHSAALAFLVSGVRKDGQHGLPRDAFHPDCKAAKTPGSHGNYNMRCELLGVAFDSITAYDRLSGGATIVVSIPGSMRPGSDLQLENIQTDVYFPPGIFDELPELQPILSQLVQLTVELIGMPVCRRWRRAAELAGWDLSFSDESLRPNHDGPFPIFPVITNSSHYRIWGRCTGELEGLLTATGYTGSLVGVSVAPHCDTSSPHAGAPEPFNNATSSDAACLAADEVGHLRIENAQLRKLVHQLKGEIAALRGPPNETIDTVRLLFGPDADAPPSRSIPSPVTSVATSPTSSRGTVLKSPPSSRGSFIPAISLTRPPSSSGGDAPPPSIILPQLADCSPLRAKPAAPAAQPMARSQLATASGRVVAVRASASSDGNKAPKKDTPSRTAEVKAVQGGTRPLPAEPLPPRALSIKPQLGSSFGSPIAKPRVTRSIRSLPSGSPVSISDSESSVGSSSRPLSPMSPFVSSSPQAESIPATMIIGFGYRSARYLANIGLPKYSNHVLDDVALTFAAVLWPEELRRRLSISEEQASGLAEAMVADTHDQTTPDWAGMALLPSSPSDPATNLVKAPQLCRSSYAMHKNGSSRTVTVAPAADTPSHQSRPPQVPTSQKEALQAQRAAKQQKIHTELEAWYQQTAALAAKLGEEFDQSQSHFLTMMFQFGTKEADKRKPNLYNAWLHWRANQVNEDLPRGERKKLREIQLEYGDEYYDLTDTQKEEIMADLTKERDSTSEGAFRLTSRGRLKILYSTLKKIEKMYEFLKIMCGIDVMSLIVRNDASFHFSPIWFFTDKSIPGYLVNNIRKGWDSDRIAAMVEAFVLAKCDIRSMANTSKLKAKQLKAQIQDKITELLVAITKNPNVHMHYKTFERDIVIRYGIDIKGWTYPTFNSPSKLSTSLPPLQTLFDALESGACRFVVLSTEDHAKRKADYARKVASGEIAPRKTRSDAGRKRRKQAKRSAPGGRAGGRDGGSSSSSSDSSDEERETDGPVRKRRRTATSGARKAAPKSRPIVDESD</sequence>